<dbReference type="SUPFAM" id="SSF103025">
    <property type="entry name" value="Folate-binding domain"/>
    <property type="match status" value="1"/>
</dbReference>
<name>A0ABS1DUI5_RUBGE</name>
<reference evidence="2" key="2">
    <citation type="journal article" date="2020" name="Microorganisms">
        <title>Osmotic Adaptation and Compatible Solute Biosynthesis of Phototrophic Bacteria as Revealed from Genome Analyses.</title>
        <authorList>
            <person name="Imhoff J.F."/>
            <person name="Rahn T."/>
            <person name="Kunzel S."/>
            <person name="Keller A."/>
            <person name="Neulinger S.C."/>
        </authorList>
    </citation>
    <scope>NUCLEOTIDE SEQUENCE</scope>
    <source>
        <strain evidence="2">IM 151</strain>
    </source>
</reference>
<dbReference type="Proteomes" id="UP001041814">
    <property type="component" value="Unassembled WGS sequence"/>
</dbReference>
<dbReference type="PANTHER" id="PTHR22602">
    <property type="entry name" value="TRANSFERASE CAF17, MITOCHONDRIAL-RELATED"/>
    <property type="match status" value="1"/>
</dbReference>
<dbReference type="InterPro" id="IPR027266">
    <property type="entry name" value="TrmE/GcvT-like"/>
</dbReference>
<dbReference type="PANTHER" id="PTHR22602:SF0">
    <property type="entry name" value="TRANSFERASE CAF17, MITOCHONDRIAL-RELATED"/>
    <property type="match status" value="1"/>
</dbReference>
<dbReference type="InterPro" id="IPR017703">
    <property type="entry name" value="YgfZ/GCV_T_CS"/>
</dbReference>
<reference evidence="2" key="1">
    <citation type="submission" date="2017-08" db="EMBL/GenBank/DDBJ databases">
        <authorList>
            <person name="Imhoff J.F."/>
            <person name="Rahn T."/>
            <person name="Kuenzel S."/>
            <person name="Neulinger S.C."/>
        </authorList>
    </citation>
    <scope>NUCLEOTIDE SEQUENCE</scope>
    <source>
        <strain evidence="2">IM 151</strain>
    </source>
</reference>
<dbReference type="RefSeq" id="WP_200378592.1">
    <property type="nucleotide sequence ID" value="NZ_NRRU01000032.1"/>
</dbReference>
<protein>
    <submittedName>
        <fullName evidence="2">Folate-binding protein YgfZ</fullName>
    </submittedName>
</protein>
<keyword evidence="1" id="KW-0809">Transit peptide</keyword>
<dbReference type="InterPro" id="IPR045179">
    <property type="entry name" value="YgfZ/GcvT"/>
</dbReference>
<comment type="caution">
    <text evidence="2">The sequence shown here is derived from an EMBL/GenBank/DDBJ whole genome shotgun (WGS) entry which is preliminary data.</text>
</comment>
<evidence type="ECO:0000313" key="3">
    <source>
        <dbReference type="Proteomes" id="UP001041814"/>
    </source>
</evidence>
<organism evidence="2 3">
    <name type="scientific">Rubrivivax gelatinosus</name>
    <name type="common">Rhodocyclus gelatinosus</name>
    <name type="synonym">Rhodopseudomonas gelatinosa</name>
    <dbReference type="NCBI Taxonomy" id="28068"/>
    <lineage>
        <taxon>Bacteria</taxon>
        <taxon>Pseudomonadati</taxon>
        <taxon>Pseudomonadota</taxon>
        <taxon>Betaproteobacteria</taxon>
        <taxon>Burkholderiales</taxon>
        <taxon>Sphaerotilaceae</taxon>
        <taxon>Rubrivivax</taxon>
    </lineage>
</organism>
<dbReference type="NCBIfam" id="TIGR03317">
    <property type="entry name" value="ygfZ_signature"/>
    <property type="match status" value="1"/>
</dbReference>
<evidence type="ECO:0000313" key="2">
    <source>
        <dbReference type="EMBL" id="MBK1713168.1"/>
    </source>
</evidence>
<dbReference type="Gene3D" id="3.30.1360.120">
    <property type="entry name" value="Probable tRNA modification gtpase trme, domain 1"/>
    <property type="match status" value="1"/>
</dbReference>
<evidence type="ECO:0000256" key="1">
    <source>
        <dbReference type="ARBA" id="ARBA00022946"/>
    </source>
</evidence>
<proteinExistence type="predicted"/>
<accession>A0ABS1DUI5</accession>
<dbReference type="EMBL" id="NRRU01000032">
    <property type="protein sequence ID" value="MBK1713168.1"/>
    <property type="molecule type" value="Genomic_DNA"/>
</dbReference>
<sequence length="314" mass="32604">MKPSLAAMSNLQGAVRLADWGVIRATGNDAASFLHGQLTQEIVRLDAGHARLAGYCSAKGRLLASFVVWRRGPAEILLACSADLLPAVLKRLKMFVLRAQCQLEDASAEWPLTGLAGDAALAALGDAAPATPWQRSVVADGAELLRLPDAAGLPRLLWAGAGAPALPPLAPEAWAWLEVQSALPRIVAATAEQFVPQMVNLEVVGGVNFQKGCYPGQEIVARSQYRGTLKRRAFLFDSDAPAAPGQELFAADDPGQPAGLVVAAAPAPDGSGWSVFAETKIASLADGVALHLGAADGPRLTPAALPYAFPAAEA</sequence>
<gene>
    <name evidence="2" type="ORF">CKO43_10285</name>
</gene>
<dbReference type="PIRSF" id="PIRSF006487">
    <property type="entry name" value="GcvT"/>
    <property type="match status" value="1"/>
</dbReference>
<keyword evidence="3" id="KW-1185">Reference proteome</keyword>